<feature type="repeat" description="TPR" evidence="3">
    <location>
        <begin position="194"/>
        <end position="227"/>
    </location>
</feature>
<name>A0A7X9P0J4_9BACT</name>
<evidence type="ECO:0000256" key="1">
    <source>
        <dbReference type="ARBA" id="ARBA00022737"/>
    </source>
</evidence>
<dbReference type="InterPro" id="IPR019734">
    <property type="entry name" value="TPR_rpt"/>
</dbReference>
<accession>A0A7X9P0J4</accession>
<dbReference type="PROSITE" id="PS51257">
    <property type="entry name" value="PROKAR_LIPOPROTEIN"/>
    <property type="match status" value="1"/>
</dbReference>
<dbReference type="PROSITE" id="PS50005">
    <property type="entry name" value="TPR"/>
    <property type="match status" value="3"/>
</dbReference>
<keyword evidence="2 3" id="KW-0802">TPR repeat</keyword>
<dbReference type="PROSITE" id="PS50293">
    <property type="entry name" value="TPR_REGION"/>
    <property type="match status" value="1"/>
</dbReference>
<evidence type="ECO:0000313" key="5">
    <source>
        <dbReference type="Proteomes" id="UP000576082"/>
    </source>
</evidence>
<dbReference type="SMART" id="SM00028">
    <property type="entry name" value="TPR"/>
    <property type="match status" value="5"/>
</dbReference>
<dbReference type="SUPFAM" id="SSF48452">
    <property type="entry name" value="TPR-like"/>
    <property type="match status" value="1"/>
</dbReference>
<gene>
    <name evidence="4" type="ORF">HHU12_03890</name>
</gene>
<evidence type="ECO:0000256" key="3">
    <source>
        <dbReference type="PROSITE-ProRule" id="PRU00339"/>
    </source>
</evidence>
<keyword evidence="1" id="KW-0677">Repeat</keyword>
<dbReference type="PANTHER" id="PTHR44858">
    <property type="entry name" value="TETRATRICOPEPTIDE REPEAT PROTEIN 6"/>
    <property type="match status" value="1"/>
</dbReference>
<protein>
    <submittedName>
        <fullName evidence="4">Tetratricopeptide repeat protein</fullName>
    </submittedName>
</protein>
<dbReference type="PANTHER" id="PTHR44858:SF1">
    <property type="entry name" value="UDP-N-ACETYLGLUCOSAMINE--PEPTIDE N-ACETYLGLUCOSAMINYLTRANSFERASE SPINDLY-RELATED"/>
    <property type="match status" value="1"/>
</dbReference>
<dbReference type="Proteomes" id="UP000576082">
    <property type="component" value="Unassembled WGS sequence"/>
</dbReference>
<keyword evidence="5" id="KW-1185">Reference proteome</keyword>
<evidence type="ECO:0000313" key="4">
    <source>
        <dbReference type="EMBL" id="NME67100.1"/>
    </source>
</evidence>
<dbReference type="RefSeq" id="WP_169655196.1">
    <property type="nucleotide sequence ID" value="NZ_JABANE010000007.1"/>
</dbReference>
<dbReference type="Pfam" id="PF13181">
    <property type="entry name" value="TPR_8"/>
    <property type="match status" value="1"/>
</dbReference>
<feature type="repeat" description="TPR" evidence="3">
    <location>
        <begin position="160"/>
        <end position="193"/>
    </location>
</feature>
<organism evidence="4 5">
    <name type="scientific">Flammeovirga aprica JL-4</name>
    <dbReference type="NCBI Taxonomy" id="694437"/>
    <lineage>
        <taxon>Bacteria</taxon>
        <taxon>Pseudomonadati</taxon>
        <taxon>Bacteroidota</taxon>
        <taxon>Cytophagia</taxon>
        <taxon>Cytophagales</taxon>
        <taxon>Flammeovirgaceae</taxon>
        <taxon>Flammeovirga</taxon>
    </lineage>
</organism>
<proteinExistence type="predicted"/>
<feature type="repeat" description="TPR" evidence="3">
    <location>
        <begin position="58"/>
        <end position="91"/>
    </location>
</feature>
<reference evidence="4 5" key="1">
    <citation type="submission" date="2020-04" db="EMBL/GenBank/DDBJ databases">
        <title>Flammeovirga sp. SR4, a novel species isolated from seawater.</title>
        <authorList>
            <person name="Wang X."/>
        </authorList>
    </citation>
    <scope>NUCLEOTIDE SEQUENCE [LARGE SCALE GENOMIC DNA]</scope>
    <source>
        <strain evidence="4 5">ATCC 23126</strain>
    </source>
</reference>
<dbReference type="Gene3D" id="1.25.40.10">
    <property type="entry name" value="Tetratricopeptide repeat domain"/>
    <property type="match status" value="2"/>
</dbReference>
<dbReference type="InterPro" id="IPR050498">
    <property type="entry name" value="Ycf3"/>
</dbReference>
<dbReference type="EMBL" id="JABANE010000007">
    <property type="protein sequence ID" value="NME67100.1"/>
    <property type="molecule type" value="Genomic_DNA"/>
</dbReference>
<evidence type="ECO:0000256" key="2">
    <source>
        <dbReference type="ARBA" id="ARBA00022803"/>
    </source>
</evidence>
<dbReference type="Pfam" id="PF00515">
    <property type="entry name" value="TPR_1"/>
    <property type="match status" value="1"/>
</dbReference>
<dbReference type="InterPro" id="IPR011990">
    <property type="entry name" value="TPR-like_helical_dom_sf"/>
</dbReference>
<comment type="caution">
    <text evidence="4">The sequence shown here is derived from an EMBL/GenBank/DDBJ whole genome shotgun (WGS) entry which is preliminary data.</text>
</comment>
<sequence length="273" mass="31216">MNKIFYTFFAITLLLFGCDENADRNQAFIKGRDALKQKDFTVAKTQLQLSVKYDSNFAEAWNNLGIAHTELEEYHEAINAYNKAILIDSCLQDAYQNKANLLYLKDEKSKAIALLSQGLNCNLENKSLLLNRATLYQDQKMYEKALEDLRALKRLVAEDDVLYTNLGYCFFELEELDSAFHYSVVALEINPKRDEAANNLGMIAMKKKESEDAYKFFKKAVDIKPQNSLYRANVAKAAIEIGKLEEACKNVKMAKYYNSKGNYDSLISMSCKE</sequence>
<dbReference type="AlphaFoldDB" id="A0A7X9P0J4"/>